<evidence type="ECO:0000313" key="5">
    <source>
        <dbReference type="EMBL" id="KAJ6421824.1"/>
    </source>
</evidence>
<evidence type="ECO:0000256" key="1">
    <source>
        <dbReference type="ARBA" id="ARBA00023117"/>
    </source>
</evidence>
<dbReference type="Proteomes" id="UP001162972">
    <property type="component" value="Chromosome 19"/>
</dbReference>
<comment type="caution">
    <text evidence="5">The sequence shown here is derived from an EMBL/GenBank/DDBJ whole genome shotgun (WGS) entry which is preliminary data.</text>
</comment>
<dbReference type="PANTHER" id="PTHR22881">
    <property type="entry name" value="BROMODOMAIN CONTAINING PROTEIN"/>
    <property type="match status" value="1"/>
</dbReference>
<evidence type="ECO:0000313" key="6">
    <source>
        <dbReference type="Proteomes" id="UP001162972"/>
    </source>
</evidence>
<keyword evidence="1 2" id="KW-0103">Bromodomain</keyword>
<accession>A0AAD6KE11</accession>
<sequence>MDDGASIETDQPANPSLQRMPKKQTLEFILDILQRRDTQEIFAQPVDPDEVVGYYDIIKEPMDFGTIRAKLQEGMYTSLDQFQARVISELAQRVFNSLRAEPEKFELEHSRMRRHPAQKGHGETGSILNTLVKLAGSRDGASLNSTSLKRATQTHPAATRLSPLVGHTKNEMPSGSRDGINLDSSETVRRMTYMPQTSSINGKGSIISELNDTPKVLTPVPDSSIRYMESLKQFVKDLGPTAQMVANKKLGKHPIETPIFASWMPTSSSKKTDLLPVSSALNRPAHLTRVNDGRMPRNSFNFISPASFEEKLVFPSGVDGYNTREMIPTPNCLNGIRAHPNDGGSNSSALMGEKAAGTSKNMDACASSEAKMRGTSGNMNLLFATLMQISAFQNRNFQTPSGYFPLNGMYPAQPSQLITEPQPWLLNNYSEPVHLPSPSTKLASTTQAASSLPQFDFQYANGEGSSTGAAGVVDHKYGTKPPRSVQLQLAERIQPPPTWDPQAVYNNLPIMQNMVSEQQILSRQNASIRKQQLQLASMQPVLPLSGTTSFVEGANSQVHQAESSGHCISEAPLMDNQQPNLSLQL</sequence>
<dbReference type="InterPro" id="IPR051831">
    <property type="entry name" value="Bromodomain_contain_prot"/>
</dbReference>
<dbReference type="PRINTS" id="PR00503">
    <property type="entry name" value="BROMODOMAIN"/>
</dbReference>
<dbReference type="PROSITE" id="PS50014">
    <property type="entry name" value="BROMODOMAIN_2"/>
    <property type="match status" value="1"/>
</dbReference>
<dbReference type="Pfam" id="PF00439">
    <property type="entry name" value="Bromodomain"/>
    <property type="match status" value="1"/>
</dbReference>
<feature type="domain" description="Bromo" evidence="4">
    <location>
        <begin position="34"/>
        <end position="86"/>
    </location>
</feature>
<dbReference type="InterPro" id="IPR036427">
    <property type="entry name" value="Bromodomain-like_sf"/>
</dbReference>
<evidence type="ECO:0000256" key="2">
    <source>
        <dbReference type="PROSITE-ProRule" id="PRU00035"/>
    </source>
</evidence>
<dbReference type="Gene3D" id="1.20.920.10">
    <property type="entry name" value="Bromodomain-like"/>
    <property type="match status" value="1"/>
</dbReference>
<dbReference type="EMBL" id="JAPFFJ010000007">
    <property type="protein sequence ID" value="KAJ6421824.1"/>
    <property type="molecule type" value="Genomic_DNA"/>
</dbReference>
<keyword evidence="6" id="KW-1185">Reference proteome</keyword>
<organism evidence="5 6">
    <name type="scientific">Salix udensis</name>
    <dbReference type="NCBI Taxonomy" id="889485"/>
    <lineage>
        <taxon>Eukaryota</taxon>
        <taxon>Viridiplantae</taxon>
        <taxon>Streptophyta</taxon>
        <taxon>Embryophyta</taxon>
        <taxon>Tracheophyta</taxon>
        <taxon>Spermatophyta</taxon>
        <taxon>Magnoliopsida</taxon>
        <taxon>eudicotyledons</taxon>
        <taxon>Gunneridae</taxon>
        <taxon>Pentapetalae</taxon>
        <taxon>rosids</taxon>
        <taxon>fabids</taxon>
        <taxon>Malpighiales</taxon>
        <taxon>Salicaceae</taxon>
        <taxon>Saliceae</taxon>
        <taxon>Salix</taxon>
    </lineage>
</organism>
<dbReference type="CDD" id="cd04369">
    <property type="entry name" value="Bromodomain"/>
    <property type="match status" value="1"/>
</dbReference>
<protein>
    <recommendedName>
        <fullName evidence="4">Bromo domain-containing protein</fullName>
    </recommendedName>
</protein>
<dbReference type="PANTHER" id="PTHR22881:SF26">
    <property type="entry name" value="BROMODOMAIN CONTAINING PROTEIN, EXPRESSED"/>
    <property type="match status" value="1"/>
</dbReference>
<feature type="compositionally biased region" description="Polar residues" evidence="3">
    <location>
        <begin position="8"/>
        <end position="17"/>
    </location>
</feature>
<dbReference type="InterPro" id="IPR001487">
    <property type="entry name" value="Bromodomain"/>
</dbReference>
<reference evidence="5 6" key="1">
    <citation type="journal article" date="2023" name="Int. J. Mol. Sci.">
        <title>De Novo Assembly and Annotation of 11 Diverse Shrub Willow (Salix) Genomes Reveals Novel Gene Organization in Sex-Linked Regions.</title>
        <authorList>
            <person name="Hyden B."/>
            <person name="Feng K."/>
            <person name="Yates T.B."/>
            <person name="Jawdy S."/>
            <person name="Cereghino C."/>
            <person name="Smart L.B."/>
            <person name="Muchero W."/>
        </authorList>
    </citation>
    <scope>NUCLEOTIDE SEQUENCE [LARGE SCALE GENOMIC DNA]</scope>
    <source>
        <tissue evidence="5">Shoot tip</tissue>
    </source>
</reference>
<gene>
    <name evidence="5" type="ORF">OIU84_026861</name>
</gene>
<feature type="region of interest" description="Disordered" evidence="3">
    <location>
        <begin position="1"/>
        <end position="20"/>
    </location>
</feature>
<dbReference type="AlphaFoldDB" id="A0AAD6KE11"/>
<evidence type="ECO:0000256" key="3">
    <source>
        <dbReference type="SAM" id="MobiDB-lite"/>
    </source>
</evidence>
<dbReference type="SUPFAM" id="SSF47370">
    <property type="entry name" value="Bromodomain"/>
    <property type="match status" value="1"/>
</dbReference>
<dbReference type="SMART" id="SM00297">
    <property type="entry name" value="BROMO"/>
    <property type="match status" value="1"/>
</dbReference>
<proteinExistence type="predicted"/>
<name>A0AAD6KE11_9ROSI</name>
<evidence type="ECO:0000259" key="4">
    <source>
        <dbReference type="PROSITE" id="PS50014"/>
    </source>
</evidence>